<evidence type="ECO:0000256" key="1">
    <source>
        <dbReference type="SAM" id="Phobius"/>
    </source>
</evidence>
<evidence type="ECO:0000313" key="3">
    <source>
        <dbReference type="Proteomes" id="UP000002282"/>
    </source>
</evidence>
<keyword evidence="1" id="KW-0472">Membrane</keyword>
<dbReference type="Proteomes" id="UP000002282">
    <property type="component" value="Chromosome 2R"/>
</dbReference>
<keyword evidence="3" id="KW-1185">Reference proteome</keyword>
<dbReference type="EMBL" id="CM000158">
    <property type="protein sequence ID" value="EDW90842.2"/>
    <property type="molecule type" value="Genomic_DNA"/>
</dbReference>
<dbReference type="OrthoDB" id="8028675at2759"/>
<keyword evidence="1" id="KW-1133">Transmembrane helix</keyword>
<feature type="transmembrane region" description="Helical" evidence="1">
    <location>
        <begin position="46"/>
        <end position="68"/>
    </location>
</feature>
<protein>
    <submittedName>
        <fullName evidence="2">Uncharacterized protein</fullName>
    </submittedName>
</protein>
<organism evidence="2 3">
    <name type="scientific">Drosophila yakuba</name>
    <name type="common">Fruit fly</name>
    <dbReference type="NCBI Taxonomy" id="7245"/>
    <lineage>
        <taxon>Eukaryota</taxon>
        <taxon>Metazoa</taxon>
        <taxon>Ecdysozoa</taxon>
        <taxon>Arthropoda</taxon>
        <taxon>Hexapoda</taxon>
        <taxon>Insecta</taxon>
        <taxon>Pterygota</taxon>
        <taxon>Neoptera</taxon>
        <taxon>Endopterygota</taxon>
        <taxon>Diptera</taxon>
        <taxon>Brachycera</taxon>
        <taxon>Muscomorpha</taxon>
        <taxon>Ephydroidea</taxon>
        <taxon>Drosophilidae</taxon>
        <taxon>Drosophila</taxon>
        <taxon>Sophophora</taxon>
    </lineage>
</organism>
<dbReference type="HOGENOM" id="CLU_2322839_0_0_1"/>
<accession>B4P5P5</accession>
<reference evidence="2 3" key="2">
    <citation type="journal article" date="2007" name="PLoS Biol.">
        <title>Principles of genome evolution in the Drosophila melanogaster species group.</title>
        <authorList>
            <person name="Ranz J.M."/>
            <person name="Maurin D."/>
            <person name="Chan Y.S."/>
            <person name="von Grotthuss M."/>
            <person name="Hillier L.W."/>
            <person name="Roote J."/>
            <person name="Ashburner M."/>
            <person name="Bergman C.M."/>
        </authorList>
    </citation>
    <scope>NUCLEOTIDE SEQUENCE [LARGE SCALE GENOMIC DNA]</scope>
    <source>
        <strain evidence="3">Tai18E2 / Tucson 14021-0261.01</strain>
    </source>
</reference>
<name>B4P5P5_DROYA</name>
<keyword evidence="1" id="KW-0812">Transmembrane</keyword>
<dbReference type="AlphaFoldDB" id="B4P5P5"/>
<reference evidence="2 3" key="1">
    <citation type="journal article" date="2007" name="Nature">
        <title>Evolution of genes and genomes on the Drosophila phylogeny.</title>
        <authorList>
            <consortium name="Drosophila 12 Genomes Consortium"/>
            <person name="Clark A.G."/>
            <person name="Eisen M.B."/>
            <person name="Smith D.R."/>
            <person name="Bergman C.M."/>
            <person name="Oliver B."/>
            <person name="Markow T.A."/>
            <person name="Kaufman T.C."/>
            <person name="Kellis M."/>
            <person name="Gelbart W."/>
            <person name="Iyer V.N."/>
            <person name="Pollard D.A."/>
            <person name="Sackton T.B."/>
            <person name="Larracuente A.M."/>
            <person name="Singh N.D."/>
            <person name="Abad J.P."/>
            <person name="Abt D.N."/>
            <person name="Adryan B."/>
            <person name="Aguade M."/>
            <person name="Akashi H."/>
            <person name="Anderson W.W."/>
            <person name="Aquadro C.F."/>
            <person name="Ardell D.H."/>
            <person name="Arguello R."/>
            <person name="Artieri C.G."/>
            <person name="Barbash D.A."/>
            <person name="Barker D."/>
            <person name="Barsanti P."/>
            <person name="Batterham P."/>
            <person name="Batzoglou S."/>
            <person name="Begun D."/>
            <person name="Bhutkar A."/>
            <person name="Blanco E."/>
            <person name="Bosak S.A."/>
            <person name="Bradley R.K."/>
            <person name="Brand A.D."/>
            <person name="Brent M.R."/>
            <person name="Brooks A.N."/>
            <person name="Brown R.H."/>
            <person name="Butlin R.K."/>
            <person name="Caggese C."/>
            <person name="Calvi B.R."/>
            <person name="Bernardo de Carvalho A."/>
            <person name="Caspi A."/>
            <person name="Castrezana S."/>
            <person name="Celniker S.E."/>
            <person name="Chang J.L."/>
            <person name="Chapple C."/>
            <person name="Chatterji S."/>
            <person name="Chinwalla A."/>
            <person name="Civetta A."/>
            <person name="Clifton S.W."/>
            <person name="Comeron J.M."/>
            <person name="Costello J.C."/>
            <person name="Coyne J.A."/>
            <person name="Daub J."/>
            <person name="David R.G."/>
            <person name="Delcher A.L."/>
            <person name="Delehaunty K."/>
            <person name="Do C.B."/>
            <person name="Ebling H."/>
            <person name="Edwards K."/>
            <person name="Eickbush T."/>
            <person name="Evans J.D."/>
            <person name="Filipski A."/>
            <person name="Findeiss S."/>
            <person name="Freyhult E."/>
            <person name="Fulton L."/>
            <person name="Fulton R."/>
            <person name="Garcia A.C."/>
            <person name="Gardiner A."/>
            <person name="Garfield D.A."/>
            <person name="Garvin B.E."/>
            <person name="Gibson G."/>
            <person name="Gilbert D."/>
            <person name="Gnerre S."/>
            <person name="Godfrey J."/>
            <person name="Good R."/>
            <person name="Gotea V."/>
            <person name="Gravely B."/>
            <person name="Greenberg A.J."/>
            <person name="Griffiths-Jones S."/>
            <person name="Gross S."/>
            <person name="Guigo R."/>
            <person name="Gustafson E.A."/>
            <person name="Haerty W."/>
            <person name="Hahn M.W."/>
            <person name="Halligan D.L."/>
            <person name="Halpern A.L."/>
            <person name="Halter G.M."/>
            <person name="Han M.V."/>
            <person name="Heger A."/>
            <person name="Hillier L."/>
            <person name="Hinrichs A.S."/>
            <person name="Holmes I."/>
            <person name="Hoskins R.A."/>
            <person name="Hubisz M.J."/>
            <person name="Hultmark D."/>
            <person name="Huntley M.A."/>
            <person name="Jaffe D.B."/>
            <person name="Jagadeeshan S."/>
            <person name="Jeck W.R."/>
            <person name="Johnson J."/>
            <person name="Jones C.D."/>
            <person name="Jordan W.C."/>
            <person name="Karpen G.H."/>
            <person name="Kataoka E."/>
            <person name="Keightley P.D."/>
            <person name="Kheradpour P."/>
            <person name="Kirkness E.F."/>
            <person name="Koerich L.B."/>
            <person name="Kristiansen K."/>
            <person name="Kudrna D."/>
            <person name="Kulathinal R.J."/>
            <person name="Kumar S."/>
            <person name="Kwok R."/>
            <person name="Lander E."/>
            <person name="Langley C.H."/>
            <person name="Lapoint R."/>
            <person name="Lazzaro B.P."/>
            <person name="Lee S.J."/>
            <person name="Levesque L."/>
            <person name="Li R."/>
            <person name="Lin C.F."/>
            <person name="Lin M.F."/>
            <person name="Lindblad-Toh K."/>
            <person name="Llopart A."/>
            <person name="Long M."/>
            <person name="Low L."/>
            <person name="Lozovsky E."/>
            <person name="Lu J."/>
            <person name="Luo M."/>
            <person name="Machado C.A."/>
            <person name="Makalowski W."/>
            <person name="Marzo M."/>
            <person name="Matsuda M."/>
            <person name="Matzkin L."/>
            <person name="McAllister B."/>
            <person name="McBride C.S."/>
            <person name="McKernan B."/>
            <person name="McKernan K."/>
            <person name="Mendez-Lago M."/>
            <person name="Minx P."/>
            <person name="Mollenhauer M.U."/>
            <person name="Montooth K."/>
            <person name="Mount S.M."/>
            <person name="Mu X."/>
            <person name="Myers E."/>
            <person name="Negre B."/>
            <person name="Newfeld S."/>
            <person name="Nielsen R."/>
            <person name="Noor M.A."/>
            <person name="O'Grady P."/>
            <person name="Pachter L."/>
            <person name="Papaceit M."/>
            <person name="Parisi M.J."/>
            <person name="Parisi M."/>
            <person name="Parts L."/>
            <person name="Pedersen J.S."/>
            <person name="Pesole G."/>
            <person name="Phillippy A.M."/>
            <person name="Ponting C.P."/>
            <person name="Pop M."/>
            <person name="Porcelli D."/>
            <person name="Powell J.R."/>
            <person name="Prohaska S."/>
            <person name="Pruitt K."/>
            <person name="Puig M."/>
            <person name="Quesneville H."/>
            <person name="Ram K.R."/>
            <person name="Rand D."/>
            <person name="Rasmussen M.D."/>
            <person name="Reed L.K."/>
            <person name="Reenan R."/>
            <person name="Reily A."/>
            <person name="Remington K.A."/>
            <person name="Rieger T.T."/>
            <person name="Ritchie M.G."/>
            <person name="Robin C."/>
            <person name="Rogers Y.H."/>
            <person name="Rohde C."/>
            <person name="Rozas J."/>
            <person name="Rubenfield M.J."/>
            <person name="Ruiz A."/>
            <person name="Russo S."/>
            <person name="Salzberg S.L."/>
            <person name="Sanchez-Gracia A."/>
            <person name="Saranga D.J."/>
            <person name="Sato H."/>
            <person name="Schaeffer S.W."/>
            <person name="Schatz M.C."/>
            <person name="Schlenke T."/>
            <person name="Schwartz R."/>
            <person name="Segarra C."/>
            <person name="Singh R.S."/>
            <person name="Sirot L."/>
            <person name="Sirota M."/>
            <person name="Sisneros N.B."/>
            <person name="Smith C.D."/>
            <person name="Smith T.F."/>
            <person name="Spieth J."/>
            <person name="Stage D.E."/>
            <person name="Stark A."/>
            <person name="Stephan W."/>
            <person name="Strausberg R.L."/>
            <person name="Strempel S."/>
            <person name="Sturgill D."/>
            <person name="Sutton G."/>
            <person name="Sutton G.G."/>
            <person name="Tao W."/>
            <person name="Teichmann S."/>
            <person name="Tobari Y.N."/>
            <person name="Tomimura Y."/>
            <person name="Tsolas J.M."/>
            <person name="Valente V.L."/>
            <person name="Venter E."/>
            <person name="Venter J.C."/>
            <person name="Vicario S."/>
            <person name="Vieira F.G."/>
            <person name="Vilella A.J."/>
            <person name="Villasante A."/>
            <person name="Walenz B."/>
            <person name="Wang J."/>
            <person name="Wasserman M."/>
            <person name="Watts T."/>
            <person name="Wilson D."/>
            <person name="Wilson R.K."/>
            <person name="Wing R.A."/>
            <person name="Wolfner M.F."/>
            <person name="Wong A."/>
            <person name="Wong G.K."/>
            <person name="Wu C.I."/>
            <person name="Wu G."/>
            <person name="Yamamoto D."/>
            <person name="Yang H.P."/>
            <person name="Yang S.P."/>
            <person name="Yorke J.A."/>
            <person name="Yoshida K."/>
            <person name="Zdobnov E."/>
            <person name="Zhang P."/>
            <person name="Zhang Y."/>
            <person name="Zimin A.V."/>
            <person name="Baldwin J."/>
            <person name="Abdouelleil A."/>
            <person name="Abdulkadir J."/>
            <person name="Abebe A."/>
            <person name="Abera B."/>
            <person name="Abreu J."/>
            <person name="Acer S.C."/>
            <person name="Aftuck L."/>
            <person name="Alexander A."/>
            <person name="An P."/>
            <person name="Anderson E."/>
            <person name="Anderson S."/>
            <person name="Arachi H."/>
            <person name="Azer M."/>
            <person name="Bachantsang P."/>
            <person name="Barry A."/>
            <person name="Bayul T."/>
            <person name="Berlin A."/>
            <person name="Bessette D."/>
            <person name="Bloom T."/>
            <person name="Blye J."/>
            <person name="Boguslavskiy L."/>
            <person name="Bonnet C."/>
            <person name="Boukhgalter B."/>
            <person name="Bourzgui I."/>
            <person name="Brown A."/>
            <person name="Cahill P."/>
            <person name="Channer S."/>
            <person name="Cheshatsang Y."/>
            <person name="Chuda L."/>
            <person name="Citroen M."/>
            <person name="Collymore A."/>
            <person name="Cooke P."/>
            <person name="Costello M."/>
            <person name="D'Aco K."/>
            <person name="Daza R."/>
            <person name="De Haan G."/>
            <person name="DeGray S."/>
            <person name="DeMaso C."/>
            <person name="Dhargay N."/>
            <person name="Dooley K."/>
            <person name="Dooley E."/>
            <person name="Doricent M."/>
            <person name="Dorje P."/>
            <person name="Dorjee K."/>
            <person name="Dupes A."/>
            <person name="Elong R."/>
            <person name="Falk J."/>
            <person name="Farina A."/>
            <person name="Faro S."/>
            <person name="Ferguson D."/>
            <person name="Fisher S."/>
            <person name="Foley C.D."/>
            <person name="Franke A."/>
            <person name="Friedrich D."/>
            <person name="Gadbois L."/>
            <person name="Gearin G."/>
            <person name="Gearin C.R."/>
            <person name="Giannoukos G."/>
            <person name="Goode T."/>
            <person name="Graham J."/>
            <person name="Grandbois E."/>
            <person name="Grewal S."/>
            <person name="Gyaltsen K."/>
            <person name="Hafez N."/>
            <person name="Hagos B."/>
            <person name="Hall J."/>
            <person name="Henson C."/>
            <person name="Hollinger A."/>
            <person name="Honan T."/>
            <person name="Huard M.D."/>
            <person name="Hughes L."/>
            <person name="Hurhula B."/>
            <person name="Husby M.E."/>
            <person name="Kamat A."/>
            <person name="Kanga B."/>
            <person name="Kashin S."/>
            <person name="Khazanovich D."/>
            <person name="Kisner P."/>
            <person name="Lance K."/>
            <person name="Lara M."/>
            <person name="Lee W."/>
            <person name="Lennon N."/>
            <person name="Letendre F."/>
            <person name="LeVine R."/>
            <person name="Lipovsky A."/>
            <person name="Liu X."/>
            <person name="Liu J."/>
            <person name="Liu S."/>
            <person name="Lokyitsang T."/>
            <person name="Lokyitsang Y."/>
            <person name="Lubonja R."/>
            <person name="Lui A."/>
            <person name="MacDonald P."/>
            <person name="Magnisalis V."/>
            <person name="Maru K."/>
            <person name="Matthews C."/>
            <person name="McCusker W."/>
            <person name="McDonough S."/>
            <person name="Mehta T."/>
            <person name="Meldrim J."/>
            <person name="Meneus L."/>
            <person name="Mihai O."/>
            <person name="Mihalev A."/>
            <person name="Mihova T."/>
            <person name="Mittelman R."/>
            <person name="Mlenga V."/>
            <person name="Montmayeur A."/>
            <person name="Mulrain L."/>
            <person name="Navidi A."/>
            <person name="Naylor J."/>
            <person name="Negash T."/>
            <person name="Nguyen T."/>
            <person name="Nguyen N."/>
            <person name="Nicol R."/>
            <person name="Norbu C."/>
            <person name="Norbu N."/>
            <person name="Novod N."/>
            <person name="O'Neill B."/>
            <person name="Osman S."/>
            <person name="Markiewicz E."/>
            <person name="Oyono O.L."/>
            <person name="Patti C."/>
            <person name="Phunkhang P."/>
            <person name="Pierre F."/>
            <person name="Priest M."/>
            <person name="Raghuraman S."/>
            <person name="Rege F."/>
            <person name="Reyes R."/>
            <person name="Rise C."/>
            <person name="Rogov P."/>
            <person name="Ross K."/>
            <person name="Ryan E."/>
            <person name="Settipalli S."/>
            <person name="Shea T."/>
            <person name="Sherpa N."/>
            <person name="Shi L."/>
            <person name="Shih D."/>
            <person name="Sparrow T."/>
            <person name="Spaulding J."/>
            <person name="Stalker J."/>
            <person name="Stange-Thomann N."/>
            <person name="Stavropoulos S."/>
            <person name="Stone C."/>
            <person name="Strader C."/>
            <person name="Tesfaye S."/>
            <person name="Thomson T."/>
            <person name="Thoulutsang Y."/>
            <person name="Thoulutsang D."/>
            <person name="Topham K."/>
            <person name="Topping I."/>
            <person name="Tsamla T."/>
            <person name="Vassiliev H."/>
            <person name="Vo A."/>
            <person name="Wangchuk T."/>
            <person name="Wangdi T."/>
            <person name="Weiand M."/>
            <person name="Wilkinson J."/>
            <person name="Wilson A."/>
            <person name="Yadav S."/>
            <person name="Young G."/>
            <person name="Yu Q."/>
            <person name="Zembek L."/>
            <person name="Zhong D."/>
            <person name="Zimmer A."/>
            <person name="Zwirko Z."/>
            <person name="Jaffe D.B."/>
            <person name="Alvarez P."/>
            <person name="Brockman W."/>
            <person name="Butler J."/>
            <person name="Chin C."/>
            <person name="Gnerre S."/>
            <person name="Grabherr M."/>
            <person name="Kleber M."/>
            <person name="Mauceli E."/>
            <person name="MacCallum I."/>
        </authorList>
    </citation>
    <scope>NUCLEOTIDE SEQUENCE [LARGE SCALE GENOMIC DNA]</scope>
    <source>
        <strain evidence="3">Tai18E2 / Tucson 14021-0261.01</strain>
    </source>
</reference>
<proteinExistence type="predicted"/>
<gene>
    <name evidence="2" type="primary">Dyak\GE12405</name>
    <name evidence="2" type="synonym">dyak_GLEANR_12662</name>
    <name evidence="2" type="synonym">GE12405</name>
    <name evidence="2" type="ORF">Dyak_GE12405</name>
</gene>
<evidence type="ECO:0000313" key="2">
    <source>
        <dbReference type="EMBL" id="EDW90842.2"/>
    </source>
</evidence>
<sequence>MEQNCRSVGILEQYGRMHWKSDEQCGMLFLDCVYRNASMPSAMGDLILYVVFLVATSYAIVSLFRMVLCLVKPVLKVVIALLVIRFLISLIETFNRQ</sequence>
<dbReference type="KEGG" id="dya:Dyak_GE12405"/>
<feature type="transmembrane region" description="Helical" evidence="1">
    <location>
        <begin position="74"/>
        <end position="94"/>
    </location>
</feature>